<dbReference type="AlphaFoldDB" id="A0A921ZLW4"/>
<proteinExistence type="predicted"/>
<evidence type="ECO:0000313" key="3">
    <source>
        <dbReference type="Proteomes" id="UP000791440"/>
    </source>
</evidence>
<dbReference type="Proteomes" id="UP000791440">
    <property type="component" value="Unassembled WGS sequence"/>
</dbReference>
<keyword evidence="3" id="KW-1185">Reference proteome</keyword>
<dbReference type="EMBL" id="JH668654">
    <property type="protein sequence ID" value="KAG6460094.1"/>
    <property type="molecule type" value="Genomic_DNA"/>
</dbReference>
<comment type="caution">
    <text evidence="2">The sequence shown here is derived from an EMBL/GenBank/DDBJ whole genome shotgun (WGS) entry which is preliminary data.</text>
</comment>
<feature type="region of interest" description="Disordered" evidence="1">
    <location>
        <begin position="170"/>
        <end position="196"/>
    </location>
</feature>
<feature type="region of interest" description="Disordered" evidence="1">
    <location>
        <begin position="108"/>
        <end position="157"/>
    </location>
</feature>
<gene>
    <name evidence="2" type="ORF">O3G_MSEX011772</name>
</gene>
<sequence length="210" mass="22989">MHRRTFQQRQLHHQTLLIGIGDLRGAVGRDGGGSGGERRAARVRRRRRLLRRTLALHTGAGEERETESSGDVRDALRALGGRLIRDEIEARVKRRGLRYSERRDGATRFALSGGEHRARGRAHGRPGVDHRRRRPAAASEREPGGAGTGASCGGGRTGTLRAHCCRGTCARTHPAPRRPDPAAAAHHPPRSIQPPIGLARHITQIYITIT</sequence>
<accession>A0A921ZLW4</accession>
<organism evidence="2 3">
    <name type="scientific">Manduca sexta</name>
    <name type="common">Tobacco hawkmoth</name>
    <name type="synonym">Tobacco hornworm</name>
    <dbReference type="NCBI Taxonomy" id="7130"/>
    <lineage>
        <taxon>Eukaryota</taxon>
        <taxon>Metazoa</taxon>
        <taxon>Ecdysozoa</taxon>
        <taxon>Arthropoda</taxon>
        <taxon>Hexapoda</taxon>
        <taxon>Insecta</taxon>
        <taxon>Pterygota</taxon>
        <taxon>Neoptera</taxon>
        <taxon>Endopterygota</taxon>
        <taxon>Lepidoptera</taxon>
        <taxon>Glossata</taxon>
        <taxon>Ditrysia</taxon>
        <taxon>Bombycoidea</taxon>
        <taxon>Sphingidae</taxon>
        <taxon>Sphinginae</taxon>
        <taxon>Sphingini</taxon>
        <taxon>Manduca</taxon>
    </lineage>
</organism>
<reference evidence="2" key="1">
    <citation type="journal article" date="2016" name="Insect Biochem. Mol. Biol.">
        <title>Multifaceted biological insights from a draft genome sequence of the tobacco hornworm moth, Manduca sexta.</title>
        <authorList>
            <person name="Kanost M.R."/>
            <person name="Arrese E.L."/>
            <person name="Cao X."/>
            <person name="Chen Y.R."/>
            <person name="Chellapilla S."/>
            <person name="Goldsmith M.R."/>
            <person name="Grosse-Wilde E."/>
            <person name="Heckel D.G."/>
            <person name="Herndon N."/>
            <person name="Jiang H."/>
            <person name="Papanicolaou A."/>
            <person name="Qu J."/>
            <person name="Soulages J.L."/>
            <person name="Vogel H."/>
            <person name="Walters J."/>
            <person name="Waterhouse R.M."/>
            <person name="Ahn S.J."/>
            <person name="Almeida F.C."/>
            <person name="An C."/>
            <person name="Aqrawi P."/>
            <person name="Bretschneider A."/>
            <person name="Bryant W.B."/>
            <person name="Bucks S."/>
            <person name="Chao H."/>
            <person name="Chevignon G."/>
            <person name="Christen J.M."/>
            <person name="Clarke D.F."/>
            <person name="Dittmer N.T."/>
            <person name="Ferguson L.C.F."/>
            <person name="Garavelou S."/>
            <person name="Gordon K.H.J."/>
            <person name="Gunaratna R.T."/>
            <person name="Han Y."/>
            <person name="Hauser F."/>
            <person name="He Y."/>
            <person name="Heidel-Fischer H."/>
            <person name="Hirsh A."/>
            <person name="Hu Y."/>
            <person name="Jiang H."/>
            <person name="Kalra D."/>
            <person name="Klinner C."/>
            <person name="Konig C."/>
            <person name="Kovar C."/>
            <person name="Kroll A.R."/>
            <person name="Kuwar S.S."/>
            <person name="Lee S.L."/>
            <person name="Lehman R."/>
            <person name="Li K."/>
            <person name="Li Z."/>
            <person name="Liang H."/>
            <person name="Lovelace S."/>
            <person name="Lu Z."/>
            <person name="Mansfield J.H."/>
            <person name="McCulloch K.J."/>
            <person name="Mathew T."/>
            <person name="Morton B."/>
            <person name="Muzny D.M."/>
            <person name="Neunemann D."/>
            <person name="Ongeri F."/>
            <person name="Pauchet Y."/>
            <person name="Pu L.L."/>
            <person name="Pyrousis I."/>
            <person name="Rao X.J."/>
            <person name="Redding A."/>
            <person name="Roesel C."/>
            <person name="Sanchez-Gracia A."/>
            <person name="Schaack S."/>
            <person name="Shukla A."/>
            <person name="Tetreau G."/>
            <person name="Wang Y."/>
            <person name="Xiong G.H."/>
            <person name="Traut W."/>
            <person name="Walsh T.K."/>
            <person name="Worley K.C."/>
            <person name="Wu D."/>
            <person name="Wu W."/>
            <person name="Wu Y.Q."/>
            <person name="Zhang X."/>
            <person name="Zou Z."/>
            <person name="Zucker H."/>
            <person name="Briscoe A.D."/>
            <person name="Burmester T."/>
            <person name="Clem R.J."/>
            <person name="Feyereisen R."/>
            <person name="Grimmelikhuijzen C.J.P."/>
            <person name="Hamodrakas S.J."/>
            <person name="Hansson B.S."/>
            <person name="Huguet E."/>
            <person name="Jermiin L.S."/>
            <person name="Lan Q."/>
            <person name="Lehman H.K."/>
            <person name="Lorenzen M."/>
            <person name="Merzendorfer H."/>
            <person name="Michalopoulos I."/>
            <person name="Morton D.B."/>
            <person name="Muthukrishnan S."/>
            <person name="Oakeshott J.G."/>
            <person name="Palmer W."/>
            <person name="Park Y."/>
            <person name="Passarelli A.L."/>
            <person name="Rozas J."/>
            <person name="Schwartz L.M."/>
            <person name="Smith W."/>
            <person name="Southgate A."/>
            <person name="Vilcinskas A."/>
            <person name="Vogt R."/>
            <person name="Wang P."/>
            <person name="Werren J."/>
            <person name="Yu X.Q."/>
            <person name="Zhou J.J."/>
            <person name="Brown S.J."/>
            <person name="Scherer S.E."/>
            <person name="Richards S."/>
            <person name="Blissard G.W."/>
        </authorList>
    </citation>
    <scope>NUCLEOTIDE SEQUENCE</scope>
</reference>
<protein>
    <submittedName>
        <fullName evidence="2">Uncharacterized protein</fullName>
    </submittedName>
</protein>
<feature type="compositionally biased region" description="Gly residues" evidence="1">
    <location>
        <begin position="144"/>
        <end position="157"/>
    </location>
</feature>
<evidence type="ECO:0000313" key="2">
    <source>
        <dbReference type="EMBL" id="KAG6460094.1"/>
    </source>
</evidence>
<name>A0A921ZLW4_MANSE</name>
<evidence type="ECO:0000256" key="1">
    <source>
        <dbReference type="SAM" id="MobiDB-lite"/>
    </source>
</evidence>
<reference evidence="2" key="2">
    <citation type="submission" date="2020-12" db="EMBL/GenBank/DDBJ databases">
        <authorList>
            <person name="Kanost M."/>
        </authorList>
    </citation>
    <scope>NUCLEOTIDE SEQUENCE</scope>
</reference>
<feature type="compositionally biased region" description="Basic residues" evidence="1">
    <location>
        <begin position="118"/>
        <end position="135"/>
    </location>
</feature>